<evidence type="ECO:0000313" key="3">
    <source>
        <dbReference type="EMBL" id="TPE54689.1"/>
    </source>
</evidence>
<evidence type="ECO:0000256" key="1">
    <source>
        <dbReference type="PROSITE-ProRule" id="PRU00169"/>
    </source>
</evidence>
<dbReference type="InterPro" id="IPR001789">
    <property type="entry name" value="Sig_transdc_resp-reg_receiver"/>
</dbReference>
<reference evidence="3 4" key="1">
    <citation type="submission" date="2019-06" db="EMBL/GenBank/DDBJ databases">
        <title>A novel bacterium of genus Marinomonas, isolated from coastal sand.</title>
        <authorList>
            <person name="Huang H."/>
            <person name="Mo K."/>
            <person name="Hu Y."/>
        </authorList>
    </citation>
    <scope>NUCLEOTIDE SEQUENCE [LARGE SCALE GENOMIC DNA]</scope>
    <source>
        <strain evidence="3 4">HB171799</strain>
    </source>
</reference>
<keyword evidence="1" id="KW-0597">Phosphoprotein</keyword>
<dbReference type="CDD" id="cd17546">
    <property type="entry name" value="REC_hyHK_CKI1_RcsC-like"/>
    <property type="match status" value="1"/>
</dbReference>
<dbReference type="InterPro" id="IPR011006">
    <property type="entry name" value="CheY-like_superfamily"/>
</dbReference>
<protein>
    <submittedName>
        <fullName evidence="3">Response regulator</fullName>
    </submittedName>
</protein>
<comment type="caution">
    <text evidence="3">The sequence shown here is derived from an EMBL/GenBank/DDBJ whole genome shotgun (WGS) entry which is preliminary data.</text>
</comment>
<dbReference type="PANTHER" id="PTHR43228:SF1">
    <property type="entry name" value="TWO-COMPONENT RESPONSE REGULATOR ARR22"/>
    <property type="match status" value="1"/>
</dbReference>
<dbReference type="SMART" id="SM00448">
    <property type="entry name" value="REC"/>
    <property type="match status" value="1"/>
</dbReference>
<organism evidence="3 4">
    <name type="scientific">Maribrevibacterium harenarium</name>
    <dbReference type="NCBI Taxonomy" id="2589817"/>
    <lineage>
        <taxon>Bacteria</taxon>
        <taxon>Pseudomonadati</taxon>
        <taxon>Pseudomonadota</taxon>
        <taxon>Gammaproteobacteria</taxon>
        <taxon>Oceanospirillales</taxon>
        <taxon>Oceanospirillaceae</taxon>
        <taxon>Maribrevibacterium</taxon>
    </lineage>
</organism>
<dbReference type="Gene3D" id="3.40.50.2300">
    <property type="match status" value="1"/>
</dbReference>
<dbReference type="Proteomes" id="UP000315901">
    <property type="component" value="Unassembled WGS sequence"/>
</dbReference>
<dbReference type="InterPro" id="IPR052048">
    <property type="entry name" value="ST_Response_Regulator"/>
</dbReference>
<feature type="domain" description="Response regulatory" evidence="2">
    <location>
        <begin position="5"/>
        <end position="119"/>
    </location>
</feature>
<gene>
    <name evidence="3" type="ORF">FJM67_03405</name>
</gene>
<evidence type="ECO:0000259" key="2">
    <source>
        <dbReference type="PROSITE" id="PS50110"/>
    </source>
</evidence>
<feature type="modified residue" description="4-aspartylphosphate" evidence="1">
    <location>
        <position position="54"/>
    </location>
</feature>
<accession>A0A501X2H9</accession>
<dbReference type="RefSeq" id="WP_140587269.1">
    <property type="nucleotide sequence ID" value="NZ_VFRR01000004.1"/>
</dbReference>
<dbReference type="AlphaFoldDB" id="A0A501X2H9"/>
<name>A0A501X2H9_9GAMM</name>
<dbReference type="PANTHER" id="PTHR43228">
    <property type="entry name" value="TWO-COMPONENT RESPONSE REGULATOR"/>
    <property type="match status" value="1"/>
</dbReference>
<dbReference type="GO" id="GO:0000160">
    <property type="term" value="P:phosphorelay signal transduction system"/>
    <property type="evidence" value="ECO:0007669"/>
    <property type="project" value="InterPro"/>
</dbReference>
<dbReference type="OrthoDB" id="9793549at2"/>
<keyword evidence="4" id="KW-1185">Reference proteome</keyword>
<proteinExistence type="predicted"/>
<dbReference type="EMBL" id="VFRR01000004">
    <property type="protein sequence ID" value="TPE54689.1"/>
    <property type="molecule type" value="Genomic_DNA"/>
</dbReference>
<dbReference type="PROSITE" id="PS50110">
    <property type="entry name" value="RESPONSE_REGULATORY"/>
    <property type="match status" value="1"/>
</dbReference>
<dbReference type="SUPFAM" id="SSF52172">
    <property type="entry name" value="CheY-like"/>
    <property type="match status" value="1"/>
</dbReference>
<sequence>MMGKTVLYVEDNEDNVYMLGRRLKRLKIDMDVAVTGEEGVDKALHNTYDLIIMDLSLPGIDGWEATQQIRAAGIETPVLALSAHAMQEHIDQALAAGANDFDSKPVDFERFKAKMEALLGEL</sequence>
<evidence type="ECO:0000313" key="4">
    <source>
        <dbReference type="Proteomes" id="UP000315901"/>
    </source>
</evidence>
<dbReference type="Pfam" id="PF00072">
    <property type="entry name" value="Response_reg"/>
    <property type="match status" value="1"/>
</dbReference>